<proteinExistence type="predicted"/>
<feature type="region of interest" description="Disordered" evidence="1">
    <location>
        <begin position="280"/>
        <end position="301"/>
    </location>
</feature>
<dbReference type="RefSeq" id="WP_250927054.1">
    <property type="nucleotide sequence ID" value="NZ_JAMQBK010000008.1"/>
</dbReference>
<reference evidence="2 3" key="1">
    <citation type="journal article" date="2022" name="Syst. Appl. Microbiol.">
        <title>Rhodopirellula aestuarii sp. nov., a novel member of the genus Rhodopirellula isolated from brackish sediments collected in the Tagus River estuary, Portugal.</title>
        <authorList>
            <person name="Vitorino I.R."/>
            <person name="Klimek D."/>
            <person name="Calusinska M."/>
            <person name="Lobo-da-Cunha A."/>
            <person name="Vasconcelos V."/>
            <person name="Lage O.M."/>
        </authorList>
    </citation>
    <scope>NUCLEOTIDE SEQUENCE [LARGE SCALE GENOMIC DNA]</scope>
    <source>
        <strain evidence="2 3">ICT_H3.1</strain>
    </source>
</reference>
<dbReference type="Proteomes" id="UP001202961">
    <property type="component" value="Unassembled WGS sequence"/>
</dbReference>
<evidence type="ECO:0000256" key="1">
    <source>
        <dbReference type="SAM" id="MobiDB-lite"/>
    </source>
</evidence>
<protein>
    <recommendedName>
        <fullName evidence="4">Serine repeat-containing antigen</fullName>
    </recommendedName>
</protein>
<dbReference type="EMBL" id="JAMQBK010000008">
    <property type="protein sequence ID" value="MCM2369383.1"/>
    <property type="molecule type" value="Genomic_DNA"/>
</dbReference>
<keyword evidence="3" id="KW-1185">Reference proteome</keyword>
<accession>A0ABT0TYQ0</accession>
<organism evidence="2 3">
    <name type="scientific">Aporhodopirellula aestuarii</name>
    <dbReference type="NCBI Taxonomy" id="2950107"/>
    <lineage>
        <taxon>Bacteria</taxon>
        <taxon>Pseudomonadati</taxon>
        <taxon>Planctomycetota</taxon>
        <taxon>Planctomycetia</taxon>
        <taxon>Pirellulales</taxon>
        <taxon>Pirellulaceae</taxon>
        <taxon>Aporhodopirellula</taxon>
    </lineage>
</organism>
<evidence type="ECO:0008006" key="4">
    <source>
        <dbReference type="Google" id="ProtNLM"/>
    </source>
</evidence>
<comment type="caution">
    <text evidence="2">The sequence shown here is derived from an EMBL/GenBank/DDBJ whole genome shotgun (WGS) entry which is preliminary data.</text>
</comment>
<name>A0ABT0TYQ0_9BACT</name>
<gene>
    <name evidence="2" type="ORF">NB063_01980</name>
</gene>
<evidence type="ECO:0000313" key="2">
    <source>
        <dbReference type="EMBL" id="MCM2369383.1"/>
    </source>
</evidence>
<sequence length="592" mass="61577">MPDALLAAGGAAQSVQAKCPWCQETLSGKEINAIMPPALVIIGDEAALASEGNVGGEWGNDSWSGDTSTPIRTAASAPAASLGSAASVAGGNVVSPAASVGAGAMSMAGLDLNDPGELEPVSESSATTVRDTDFAQLETVEEVDTVHLEEQPTEIEDVAVDSESAKSEADELDFIDEIEADVDDGDLGITSEAEDDELSEFMVNDPDESDTRGSKPAEIMMDVSARRRRKSSSPIKSVIGVALGGLLSLPIVGTILHFLGQDIPVISDILPAVGGSKTQLRASTPMPLDNFEPRIVDDEPVTGRPIGEELNDATDANEFVDPASVALSEITGDSVDPMPPNDLSPTNDFGGTPQDNPVDFTAVDNTDAATPAIEESAEEMMTLPDSVEPEMAEPEMPELAIPELPAMESIAGSDSSDVFSDSSAEVEPFETTEPESPAVDVEAEVASLNKALDEIAAMDANDPARDAVVQETYENLSRLAGTVPSESMSELQPVLGKLSKDMKLVIAFTKASPAWISQSREERGSDGALVVGKMSSDDSGVSIRLVNKQELPVTLPSDVATAPSGYQIGLGQLQGSGRDATLSLDLIQSIAP</sequence>
<evidence type="ECO:0000313" key="3">
    <source>
        <dbReference type="Proteomes" id="UP001202961"/>
    </source>
</evidence>